<comment type="caution">
    <text evidence="7">The sequence shown here is derived from an EMBL/GenBank/DDBJ whole genome shotgun (WGS) entry which is preliminary data.</text>
</comment>
<feature type="repeat" description="WD" evidence="3">
    <location>
        <begin position="202"/>
        <end position="244"/>
    </location>
</feature>
<feature type="domain" description="RWD" evidence="6">
    <location>
        <begin position="461"/>
        <end position="569"/>
    </location>
</feature>
<evidence type="ECO:0000313" key="8">
    <source>
        <dbReference type="Proteomes" id="UP000214365"/>
    </source>
</evidence>
<accession>A0A1Q5QBN1</accession>
<dbReference type="GO" id="GO:0034198">
    <property type="term" value="P:cellular response to amino acid starvation"/>
    <property type="evidence" value="ECO:0007669"/>
    <property type="project" value="TreeGrafter"/>
</dbReference>
<dbReference type="InterPro" id="IPR001841">
    <property type="entry name" value="Znf_RING"/>
</dbReference>
<evidence type="ECO:0000259" key="5">
    <source>
        <dbReference type="PROSITE" id="PS50089"/>
    </source>
</evidence>
<dbReference type="Gene3D" id="2.130.10.10">
    <property type="entry name" value="YVTN repeat-like/Quinoprotein amine dehydrogenase"/>
    <property type="match status" value="1"/>
</dbReference>
<feature type="repeat" description="WD" evidence="3">
    <location>
        <begin position="115"/>
        <end position="157"/>
    </location>
</feature>
<organism evidence="7 8">
    <name type="scientific">Talaromyces atroroseus</name>
    <dbReference type="NCBI Taxonomy" id="1441469"/>
    <lineage>
        <taxon>Eukaryota</taxon>
        <taxon>Fungi</taxon>
        <taxon>Dikarya</taxon>
        <taxon>Ascomycota</taxon>
        <taxon>Pezizomycotina</taxon>
        <taxon>Eurotiomycetes</taxon>
        <taxon>Eurotiomycetidae</taxon>
        <taxon>Eurotiales</taxon>
        <taxon>Trichocomaceae</taxon>
        <taxon>Talaromyces</taxon>
        <taxon>Talaromyces sect. Trachyspermi</taxon>
    </lineage>
</organism>
<dbReference type="GO" id="GO:0005774">
    <property type="term" value="C:vacuolar membrane"/>
    <property type="evidence" value="ECO:0007669"/>
    <property type="project" value="TreeGrafter"/>
</dbReference>
<gene>
    <name evidence="7" type="ORF">UA08_01437</name>
</gene>
<evidence type="ECO:0000259" key="6">
    <source>
        <dbReference type="PROSITE" id="PS50908"/>
    </source>
</evidence>
<sequence length="1430" mass="157933">MSSPAESRAPASAFESPTFGEDSSFHVEQPVGSMSISPCGRDVVLASKEGLHIIDLDSPYSPPRYLPHHTPWEVADVQWSPFANRDSWVVSTSNQKALVWNLAMKSWENSIEYVLHAHSRAITDINFSAHHAEILATCAVDSFVHCWDLRTPSRPVISFSDWFAGATQVKWNRQDPHVIASSHDKYLRIWDDRMGAIPLKSIEAHSTKIYGVDWDRSRREAIVTCSLDRTIKVWNSEREADVPEKVIETPFPVWRARNTPFGCGILAMPQRGDNDLHLYGQSTEDAHGFGETLPLVHSFPGHKGQVKEFLWRPRGSVTNGLDNREFQLVSWGADRELRLHRVDPSILRSVGYEKGKSVDLGMRFTRHGSLYKTFRDEPAQNLDDSIYAETVISAGTRPQIGTSVGTNNVSTTRYSRAWSHKIHIEPRVGMQGRSQLRANPNPIAWMRGVKISVWDIETLGDEITHVGEKFSKVDFESVDVRQRKVTVSLHGPWAAEGSSLFLKLDIKFPQDYPRAAIPNFKIQKTSAMTNELSEKMVSELRTIAETYMSRKRGCLEGALRYLLGESSLEESIALVLGETIDTIKSPITGLEDDESSDEDEDVGQFDKQELSMSSELLRPINANVMVPVARVCGATWSHDGRLICFFPPKKDKPGSLFDSLGFKDISRLTRNDRVFEGFGRLHTSSPNLRPTRKTLGTMSTTDDGGSDYSDDSDTASSSSSDSSDMMLGLPNRFQPASIWRSIGSAGNVSTYRTKSADNSQLSTVGGGPGTVGTGKSSEFAHNIISIHDFSDLLPAKRNLASQYKIFGDGADVCAHNAAVAADSGYHNLAQVWGLLKLVLQNQSDSRVQHIDMNTSVPSLGKGGSTIEDFTKTKQSTKSVLQRFCFNHGVFGGRWLINALFDHFERIGDVQMLAMLSCILHEQSMRNRVSRHRDKEVSFVHPMHSPLALDFFSSKLPDNKSPAATPLTSYSRESINPSVFQSPEIPAEQWNSFGTTPHSSSASPMATHTRILAERKTPSLSISASPDNAGVSKPGSGIGTALASSLSRSFTFGPSAASSPPVANAKKKTSPIGSLNIPAAVSWSATQIINRAVSAIPEYLNSSMVITSRSHSETDSERKKDARKPMRLNVSHKNRSAFDADDSPNSPFIDRNREALFQTYRESYANLLFVWNLPIQRSEVMKIDAPVDSLSDTSPGQRQKQVPRQTSTIETRDQRDTKSVMRDTLDVQRHCTECGQALHKSVFSSVKSEDFNNNITKHSPLPKCPSCSSVQPLSAHVGCVICGEVISGMFIPCLECGHVCCFECHQQWFSLQRPHTVDAQDVSDLVCPSPCGCNCTEHSEMVVISSPNAISTHDGKGNLLGPHYRLRSEIPARSRPDIMAGQTDEDLDAWRGAAFARGLGGGLSRVLTSTERSRRPSSSNKKLQLDRIDAV</sequence>
<dbReference type="RefSeq" id="XP_020123349.1">
    <property type="nucleotide sequence ID" value="XM_020261101.1"/>
</dbReference>
<dbReference type="InterPro" id="IPR015943">
    <property type="entry name" value="WD40/YVTN_repeat-like_dom_sf"/>
</dbReference>
<feature type="compositionally biased region" description="Polar residues" evidence="4">
    <location>
        <begin position="753"/>
        <end position="762"/>
    </location>
</feature>
<dbReference type="PROSITE" id="PS50082">
    <property type="entry name" value="WD_REPEATS_2"/>
    <property type="match status" value="2"/>
</dbReference>
<feature type="compositionally biased region" description="Polar residues" evidence="4">
    <location>
        <begin position="988"/>
        <end position="1005"/>
    </location>
</feature>
<feature type="compositionally biased region" description="Low complexity" evidence="4">
    <location>
        <begin position="714"/>
        <end position="726"/>
    </location>
</feature>
<protein>
    <recommendedName>
        <fullName evidence="9">WD repeat protein</fullName>
    </recommendedName>
</protein>
<comment type="similarity">
    <text evidence="1">Belongs to the WD repeat WDR59 family.</text>
</comment>
<dbReference type="GO" id="GO:1904263">
    <property type="term" value="P:positive regulation of TORC1 signaling"/>
    <property type="evidence" value="ECO:0007669"/>
    <property type="project" value="TreeGrafter"/>
</dbReference>
<feature type="domain" description="RING-type" evidence="5">
    <location>
        <begin position="1278"/>
        <end position="1327"/>
    </location>
</feature>
<keyword evidence="2" id="KW-0863">Zinc-finger</keyword>
<dbReference type="PROSITE" id="PS50908">
    <property type="entry name" value="RWD"/>
    <property type="match status" value="1"/>
</dbReference>
<dbReference type="GeneID" id="31001192"/>
<keyword evidence="8" id="KW-1185">Reference proteome</keyword>
<reference evidence="7 8" key="1">
    <citation type="submission" date="2015-06" db="EMBL/GenBank/DDBJ databases">
        <title>Talaromyces atroroseus IBT 11181 draft genome.</title>
        <authorList>
            <person name="Rasmussen K.B."/>
            <person name="Rasmussen S."/>
            <person name="Petersen B."/>
            <person name="Sicheritz-Ponten T."/>
            <person name="Mortensen U.H."/>
            <person name="Thrane U."/>
        </authorList>
    </citation>
    <scope>NUCLEOTIDE SEQUENCE [LARGE SCALE GENOMIC DNA]</scope>
    <source>
        <strain evidence="7 8">IBT 11181</strain>
    </source>
</reference>
<feature type="compositionally biased region" description="Low complexity" evidence="4">
    <location>
        <begin position="1"/>
        <end position="17"/>
    </location>
</feature>
<feature type="compositionally biased region" description="Basic and acidic residues" evidence="4">
    <location>
        <begin position="1109"/>
        <end position="1123"/>
    </location>
</feature>
<feature type="region of interest" description="Disordered" evidence="4">
    <location>
        <begin position="987"/>
        <end position="1006"/>
    </location>
</feature>
<feature type="region of interest" description="Disordered" evidence="4">
    <location>
        <begin position="1014"/>
        <end position="1035"/>
    </location>
</feature>
<proteinExistence type="inferred from homology"/>
<dbReference type="SMART" id="SM00320">
    <property type="entry name" value="WD40"/>
    <property type="match status" value="6"/>
</dbReference>
<dbReference type="Pfam" id="PF00400">
    <property type="entry name" value="WD40"/>
    <property type="match status" value="3"/>
</dbReference>
<dbReference type="GO" id="GO:0035591">
    <property type="term" value="F:signaling adaptor activity"/>
    <property type="evidence" value="ECO:0007669"/>
    <property type="project" value="TreeGrafter"/>
</dbReference>
<evidence type="ECO:0000313" key="7">
    <source>
        <dbReference type="EMBL" id="OKL63228.1"/>
    </source>
</evidence>
<dbReference type="EMBL" id="LFMY01000002">
    <property type="protein sequence ID" value="OKL63228.1"/>
    <property type="molecule type" value="Genomic_DNA"/>
</dbReference>
<feature type="region of interest" description="Disordered" evidence="4">
    <location>
        <begin position="753"/>
        <end position="773"/>
    </location>
</feature>
<dbReference type="InterPro" id="IPR036322">
    <property type="entry name" value="WD40_repeat_dom_sf"/>
</dbReference>
<feature type="region of interest" description="Disordered" evidence="4">
    <location>
        <begin position="681"/>
        <end position="726"/>
    </location>
</feature>
<dbReference type="OrthoDB" id="311712at2759"/>
<dbReference type="InterPro" id="IPR001680">
    <property type="entry name" value="WD40_rpt"/>
</dbReference>
<feature type="compositionally biased region" description="Polar residues" evidence="4">
    <location>
        <begin position="1189"/>
        <end position="1208"/>
    </location>
</feature>
<dbReference type="InterPro" id="IPR049567">
    <property type="entry name" value="WDR59-like"/>
</dbReference>
<feature type="region of interest" description="Disordered" evidence="4">
    <location>
        <begin position="1"/>
        <end position="21"/>
    </location>
</feature>
<feature type="region of interest" description="Disordered" evidence="4">
    <location>
        <begin position="1106"/>
        <end position="1125"/>
    </location>
</feature>
<evidence type="ECO:0000256" key="4">
    <source>
        <dbReference type="SAM" id="MobiDB-lite"/>
    </source>
</evidence>
<dbReference type="GO" id="GO:0008270">
    <property type="term" value="F:zinc ion binding"/>
    <property type="evidence" value="ECO:0007669"/>
    <property type="project" value="UniProtKB-KW"/>
</dbReference>
<keyword evidence="3" id="KW-0853">WD repeat</keyword>
<dbReference type="PROSITE" id="PS50294">
    <property type="entry name" value="WD_REPEATS_REGION"/>
    <property type="match status" value="2"/>
</dbReference>
<dbReference type="PANTHER" id="PTHR46170">
    <property type="entry name" value="GATOR COMPLEX PROTEIN WDR59"/>
    <property type="match status" value="1"/>
</dbReference>
<keyword evidence="2" id="KW-0479">Metal-binding</keyword>
<evidence type="ECO:0000256" key="1">
    <source>
        <dbReference type="ARBA" id="ARBA00038452"/>
    </source>
</evidence>
<dbReference type="Proteomes" id="UP000214365">
    <property type="component" value="Unassembled WGS sequence"/>
</dbReference>
<feature type="region of interest" description="Disordered" evidence="4">
    <location>
        <begin position="1406"/>
        <end position="1430"/>
    </location>
</feature>
<feature type="region of interest" description="Disordered" evidence="4">
    <location>
        <begin position="1186"/>
        <end position="1216"/>
    </location>
</feature>
<dbReference type="STRING" id="1441469.A0A1Q5QBN1"/>
<keyword evidence="2" id="KW-0862">Zinc</keyword>
<dbReference type="SUPFAM" id="SSF50978">
    <property type="entry name" value="WD40 repeat-like"/>
    <property type="match status" value="1"/>
</dbReference>
<name>A0A1Q5QBN1_TALAT</name>
<evidence type="ECO:0008006" key="9">
    <source>
        <dbReference type="Google" id="ProtNLM"/>
    </source>
</evidence>
<feature type="compositionally biased region" description="Acidic residues" evidence="4">
    <location>
        <begin position="704"/>
        <end position="713"/>
    </location>
</feature>
<dbReference type="PANTHER" id="PTHR46170:SF1">
    <property type="entry name" value="GATOR COMPLEX PROTEIN WDR59"/>
    <property type="match status" value="1"/>
</dbReference>
<evidence type="ECO:0000256" key="2">
    <source>
        <dbReference type="PROSITE-ProRule" id="PRU00175"/>
    </source>
</evidence>
<dbReference type="PROSITE" id="PS50089">
    <property type="entry name" value="ZF_RING_2"/>
    <property type="match status" value="1"/>
</dbReference>
<evidence type="ECO:0000256" key="3">
    <source>
        <dbReference type="PROSITE-ProRule" id="PRU00221"/>
    </source>
</evidence>
<dbReference type="GO" id="GO:0035859">
    <property type="term" value="C:Seh1-associated complex"/>
    <property type="evidence" value="ECO:0007669"/>
    <property type="project" value="TreeGrafter"/>
</dbReference>
<dbReference type="InterPro" id="IPR006575">
    <property type="entry name" value="RWD_dom"/>
</dbReference>